<evidence type="ECO:0000256" key="1">
    <source>
        <dbReference type="SAM" id="Coils"/>
    </source>
</evidence>
<keyword evidence="1" id="KW-0175">Coiled coil</keyword>
<feature type="coiled-coil region" evidence="1">
    <location>
        <begin position="152"/>
        <end position="188"/>
    </location>
</feature>
<evidence type="ECO:0000313" key="3">
    <source>
        <dbReference type="EMBL" id="SGY23636.1"/>
    </source>
</evidence>
<proteinExistence type="predicted"/>
<reference evidence="3 4" key="1">
    <citation type="submission" date="2016-11" db="EMBL/GenBank/DDBJ databases">
        <authorList>
            <person name="Jaros S."/>
            <person name="Januszkiewicz K."/>
            <person name="Wedrychowicz H."/>
        </authorList>
    </citation>
    <scope>NUCLEOTIDE SEQUENCE [LARGE SCALE GENOMIC DNA]</scope>
</reference>
<feature type="compositionally biased region" description="Low complexity" evidence="2">
    <location>
        <begin position="420"/>
        <end position="432"/>
    </location>
</feature>
<feature type="compositionally biased region" description="Low complexity" evidence="2">
    <location>
        <begin position="26"/>
        <end position="43"/>
    </location>
</feature>
<organism evidence="3 4">
    <name type="scientific">Microbotryum silenes-dioicae</name>
    <dbReference type="NCBI Taxonomy" id="796604"/>
    <lineage>
        <taxon>Eukaryota</taxon>
        <taxon>Fungi</taxon>
        <taxon>Dikarya</taxon>
        <taxon>Basidiomycota</taxon>
        <taxon>Pucciniomycotina</taxon>
        <taxon>Microbotryomycetes</taxon>
        <taxon>Microbotryales</taxon>
        <taxon>Microbotryaceae</taxon>
        <taxon>Microbotryum</taxon>
    </lineage>
</organism>
<dbReference type="STRING" id="796604.A0A2X0LWA2"/>
<protein>
    <submittedName>
        <fullName evidence="3">BQ5605_C019g08960 protein</fullName>
    </submittedName>
</protein>
<evidence type="ECO:0000313" key="4">
    <source>
        <dbReference type="Proteomes" id="UP000249464"/>
    </source>
</evidence>
<feature type="region of interest" description="Disordered" evidence="2">
    <location>
        <begin position="326"/>
        <end position="357"/>
    </location>
</feature>
<feature type="compositionally biased region" description="Gly residues" evidence="2">
    <location>
        <begin position="492"/>
        <end position="517"/>
    </location>
</feature>
<feature type="compositionally biased region" description="Low complexity" evidence="2">
    <location>
        <begin position="625"/>
        <end position="642"/>
    </location>
</feature>
<keyword evidence="4" id="KW-1185">Reference proteome</keyword>
<sequence>MSSSKETKEPSILTSIARHIPGLSISSGTGPGPSSGTSTSTSSANKKNRGRKPKSQPMTTSVSAAASASDKPDHANAQVEPAAAPSAFQVPVNVSEVEALGEVEEKKTSAVEACQKRIRAANKKIQRIVTYEEKTEALNADQQRAVASKPALVAVAKELEELLVILKAEEAEDEARDQRNASLEEKRQARAVEAAVASAHSTTDSKLLILLQFLHLHGLYTEQNTGFAPPVLPPIVANATGQEVAAVRMLKERFTSGPLLGGHGDAVEALDKIAAESSEEALPGVPCEYQQLSLGLPRPRLIHKSIYLRAPDSRIKELIAGLTSTPADEPLAASNHRDNIFPESNAPAGPSDSVTALVDGATDAPAHDAPSFLNASELEQVPSSEAKVASWADEVEANPAVASVAREPAFTPTPAPAPVEEPAAAAPAVPAADAWGSTTGGTVDWATEDSGALPSLPELQPTAGAAPIAGAGHGASLSVDADGFQAARRGGPAHGQGQGQGRGPRGPPGGGRNGMRGNGEEGGRGGGRGGGQFRSRSDGNWERRGPPPSSQGQGQGQNGPRDDGFTQVTHHNGGDGGHRGRGRPHRGGEGGGRGGGRGPREGGFRGGQGQGQGQNKVERPVGGDAPAANVSAAAPDAPTNRW</sequence>
<accession>A0A2X0LWA2</accession>
<feature type="region of interest" description="Disordered" evidence="2">
    <location>
        <begin position="1"/>
        <end position="84"/>
    </location>
</feature>
<gene>
    <name evidence="3" type="primary">BQ5605_C019g08960</name>
    <name evidence="3" type="ORF">BQ5605_C019G08960</name>
</gene>
<evidence type="ECO:0000256" key="2">
    <source>
        <dbReference type="SAM" id="MobiDB-lite"/>
    </source>
</evidence>
<dbReference type="EMBL" id="FQNC01000019">
    <property type="protein sequence ID" value="SGY23636.1"/>
    <property type="molecule type" value="Genomic_DNA"/>
</dbReference>
<name>A0A2X0LWA2_9BASI</name>
<feature type="compositionally biased region" description="Basic and acidic residues" evidence="2">
    <location>
        <begin position="535"/>
        <end position="545"/>
    </location>
</feature>
<dbReference type="Proteomes" id="UP000249464">
    <property type="component" value="Unassembled WGS sequence"/>
</dbReference>
<feature type="region of interest" description="Disordered" evidence="2">
    <location>
        <begin position="409"/>
        <end position="642"/>
    </location>
</feature>
<dbReference type="AlphaFoldDB" id="A0A2X0LWA2"/>